<feature type="binding site" evidence="4">
    <location>
        <position position="138"/>
    </location>
    <ligand>
        <name>NAD(+)</name>
        <dbReference type="ChEBI" id="CHEBI:57540"/>
    </ligand>
</feature>
<dbReference type="InterPro" id="IPR016205">
    <property type="entry name" value="Glycerol_DH"/>
</dbReference>
<feature type="binding site" evidence="4">
    <location>
        <begin position="107"/>
        <end position="111"/>
    </location>
    <ligand>
        <name>NAD(+)</name>
        <dbReference type="ChEBI" id="CHEBI:57540"/>
    </ligand>
</feature>
<evidence type="ECO:0000256" key="1">
    <source>
        <dbReference type="ARBA" id="ARBA00022723"/>
    </source>
</evidence>
<dbReference type="Gene3D" id="3.40.50.1970">
    <property type="match status" value="1"/>
</dbReference>
<evidence type="ECO:0000259" key="5">
    <source>
        <dbReference type="Pfam" id="PF00465"/>
    </source>
</evidence>
<feature type="binding site" evidence="3">
    <location>
        <position position="278"/>
    </location>
    <ligand>
        <name>glycerol</name>
        <dbReference type="ChEBI" id="CHEBI:17754"/>
    </ligand>
</feature>
<dbReference type="EMBL" id="VDFG01000960">
    <property type="protein sequence ID" value="MBA4466645.1"/>
    <property type="molecule type" value="Genomic_DNA"/>
</dbReference>
<gene>
    <name evidence="6" type="ORF">FHK98_14625</name>
</gene>
<feature type="binding site" evidence="3">
    <location>
        <position position="262"/>
    </location>
    <ligand>
        <name>glycerol</name>
        <dbReference type="ChEBI" id="CHEBI:17754"/>
    </ligand>
</feature>
<evidence type="ECO:0000313" key="6">
    <source>
        <dbReference type="EMBL" id="MBA4466645.1"/>
    </source>
</evidence>
<dbReference type="GO" id="GO:0016614">
    <property type="term" value="F:oxidoreductase activity, acting on CH-OH group of donors"/>
    <property type="evidence" value="ECO:0007669"/>
    <property type="project" value="InterPro"/>
</dbReference>
<comment type="cofactor">
    <cofactor evidence="3">
        <name>Zn(2+)</name>
        <dbReference type="ChEBI" id="CHEBI:29105"/>
    </cofactor>
    <text evidence="3">Binds 1 zinc ion per subunit.</text>
</comment>
<feature type="binding site" evidence="3">
    <location>
        <position position="184"/>
    </location>
    <ligand>
        <name>glycerol</name>
        <dbReference type="ChEBI" id="CHEBI:17754"/>
    </ligand>
</feature>
<dbReference type="Proteomes" id="UP000538075">
    <property type="component" value="Unassembled WGS sequence"/>
</dbReference>
<feature type="domain" description="Alcohol dehydrogenase iron-type/glycerol dehydrogenase GldA" evidence="5">
    <location>
        <begin position="20"/>
        <end position="166"/>
    </location>
</feature>
<name>A0A838WPJ7_9CYAN</name>
<organism evidence="6 7">
    <name type="scientific">Cylindrospermopsis raciborskii CS-506_A</name>
    <dbReference type="NCBI Taxonomy" id="2585140"/>
    <lineage>
        <taxon>Bacteria</taxon>
        <taxon>Bacillati</taxon>
        <taxon>Cyanobacteriota</taxon>
        <taxon>Cyanophyceae</taxon>
        <taxon>Nostocales</taxon>
        <taxon>Aphanizomenonaceae</taxon>
        <taxon>Cylindrospermopsis</taxon>
    </lineage>
</organism>
<dbReference type="PANTHER" id="PTHR43616">
    <property type="entry name" value="GLYCEROL DEHYDROGENASE"/>
    <property type="match status" value="1"/>
</dbReference>
<accession>A0A838WPJ7</accession>
<comment type="caution">
    <text evidence="6">The sequence shown here is derived from an EMBL/GenBank/DDBJ whole genome shotgun (WGS) entry which is preliminary data.</text>
</comment>
<dbReference type="AlphaFoldDB" id="A0A838WPJ7"/>
<dbReference type="PANTHER" id="PTHR43616:SF3">
    <property type="entry name" value="HYDROXYCARBOXYLATE DEHYDROGENASE A"/>
    <property type="match status" value="1"/>
</dbReference>
<dbReference type="GO" id="GO:0046872">
    <property type="term" value="F:metal ion binding"/>
    <property type="evidence" value="ECO:0007669"/>
    <property type="project" value="UniProtKB-KW"/>
</dbReference>
<feature type="binding site" evidence="4">
    <location>
        <position position="140"/>
    </location>
    <ligand>
        <name>NAD(+)</name>
        <dbReference type="ChEBI" id="CHEBI:57540"/>
    </ligand>
</feature>
<proteinExistence type="predicted"/>
<dbReference type="CDD" id="cd08550">
    <property type="entry name" value="GlyDH-like"/>
    <property type="match status" value="1"/>
</dbReference>
<feature type="binding site" evidence="4">
    <location>
        <position position="144"/>
    </location>
    <ligand>
        <name>NAD(+)</name>
        <dbReference type="ChEBI" id="CHEBI:57540"/>
    </ligand>
</feature>
<dbReference type="SUPFAM" id="SSF56796">
    <property type="entry name" value="Dehydroquinate synthase-like"/>
    <property type="match status" value="1"/>
</dbReference>
<protein>
    <submittedName>
        <fullName evidence="6">Iron-containing alcohol dehydrogenase family protein</fullName>
    </submittedName>
</protein>
<evidence type="ECO:0000313" key="7">
    <source>
        <dbReference type="Proteomes" id="UP000538075"/>
    </source>
</evidence>
<sequence length="387" mass="40999">MASLLSTPTTSSFLTLTVAPAKVIRGAGVLRSAAISEISTLGNRPLIVTGKHTLNIYQESLQTIFQSGDLNAFATSYSPDCCEVSLKALRKAVKEHRADVIIGLGGGKSIDTAKLLGHQLQLPVVTIPTSAATCAAWTALSNVYSESGAFLYDVPLCRCPDLLILDYDLIKTAPRETLVAGIGDGIAKWYEASVSSGNMQDTLIIAAVQQARVLRDILLQKSAAALDSPGSQIWQEVVDCSVMLAGVIGGLGGARCRTVAAHAVHNGLTHICGHGSIHGEKVAYGILVQLRLEEMLQGNQLAETARQQLLKFYTEIGLPQKLADLGLGNISLTQLQTAAEIALAPNSDIHRLPFSLSSEQLMAAMISTTAPVLRQRDSSSLTTQTTS</sequence>
<evidence type="ECO:0000256" key="4">
    <source>
        <dbReference type="PIRSR" id="PIRSR000112-3"/>
    </source>
</evidence>
<keyword evidence="1 3" id="KW-0479">Metal-binding</keyword>
<evidence type="ECO:0000256" key="2">
    <source>
        <dbReference type="ARBA" id="ARBA00023002"/>
    </source>
</evidence>
<dbReference type="Pfam" id="PF00465">
    <property type="entry name" value="Fe-ADH"/>
    <property type="match status" value="1"/>
</dbReference>
<dbReference type="PIRSF" id="PIRSF000112">
    <property type="entry name" value="Glycerol_dehydrogenase"/>
    <property type="match status" value="1"/>
</dbReference>
<evidence type="ECO:0000256" key="3">
    <source>
        <dbReference type="PIRSR" id="PIRSR000112-1"/>
    </source>
</evidence>
<reference evidence="6 7" key="1">
    <citation type="journal article" date="2020" name="J. Appl. Phycol.">
        <title>Morphological changes and genome evolution in Raphidiopsis raciborskii CS-506 after 23 years in culture.</title>
        <authorList>
            <person name="Willis A."/>
            <person name="Bent S.J."/>
            <person name="Jameson I.D."/>
        </authorList>
    </citation>
    <scope>NUCLEOTIDE SEQUENCE [LARGE SCALE GENOMIC DNA]</scope>
    <source>
        <strain evidence="6 7">CS-506_A</strain>
    </source>
</reference>
<keyword evidence="4" id="KW-0520">NAD</keyword>
<dbReference type="InterPro" id="IPR001670">
    <property type="entry name" value="ADH_Fe/GldA"/>
</dbReference>
<keyword evidence="2" id="KW-0560">Oxidoreductase</keyword>
<keyword evidence="3" id="KW-0862">Zinc</keyword>
<dbReference type="Gene3D" id="1.20.1090.10">
    <property type="entry name" value="Dehydroquinate synthase-like - alpha domain"/>
    <property type="match status" value="1"/>
</dbReference>